<dbReference type="Pfam" id="PF07686">
    <property type="entry name" value="V-set"/>
    <property type="match status" value="1"/>
</dbReference>
<dbReference type="PANTHER" id="PTHR21261">
    <property type="entry name" value="BEAT PROTEIN"/>
    <property type="match status" value="1"/>
</dbReference>
<dbReference type="Proteomes" id="UP001566132">
    <property type="component" value="Unassembled WGS sequence"/>
</dbReference>
<evidence type="ECO:0000313" key="4">
    <source>
        <dbReference type="EMBL" id="KAL1517802.1"/>
    </source>
</evidence>
<keyword evidence="1" id="KW-1133">Transmembrane helix</keyword>
<dbReference type="InterPro" id="IPR036179">
    <property type="entry name" value="Ig-like_dom_sf"/>
</dbReference>
<keyword evidence="5" id="KW-1185">Reference proteome</keyword>
<evidence type="ECO:0000313" key="5">
    <source>
        <dbReference type="Proteomes" id="UP001566132"/>
    </source>
</evidence>
<protein>
    <recommendedName>
        <fullName evidence="3">Ig-like domain-containing protein</fullName>
    </recommendedName>
</protein>
<dbReference type="InterPro" id="IPR007110">
    <property type="entry name" value="Ig-like_dom"/>
</dbReference>
<keyword evidence="1" id="KW-0812">Transmembrane</keyword>
<name>A0ABD1FFG9_HYPHA</name>
<accession>A0ABD1FFG9</accession>
<dbReference type="EMBL" id="JBDJPC010000001">
    <property type="protein sequence ID" value="KAL1517802.1"/>
    <property type="molecule type" value="Genomic_DNA"/>
</dbReference>
<dbReference type="SUPFAM" id="SSF48726">
    <property type="entry name" value="Immunoglobulin"/>
    <property type="match status" value="1"/>
</dbReference>
<dbReference type="InterPro" id="IPR013106">
    <property type="entry name" value="Ig_V-set"/>
</dbReference>
<dbReference type="AlphaFoldDB" id="A0ABD1FFG9"/>
<feature type="signal peptide" evidence="2">
    <location>
        <begin position="1"/>
        <end position="21"/>
    </location>
</feature>
<gene>
    <name evidence="4" type="ORF">ABEB36_001525</name>
</gene>
<organism evidence="4 5">
    <name type="scientific">Hypothenemus hampei</name>
    <name type="common">Coffee berry borer</name>
    <dbReference type="NCBI Taxonomy" id="57062"/>
    <lineage>
        <taxon>Eukaryota</taxon>
        <taxon>Metazoa</taxon>
        <taxon>Ecdysozoa</taxon>
        <taxon>Arthropoda</taxon>
        <taxon>Hexapoda</taxon>
        <taxon>Insecta</taxon>
        <taxon>Pterygota</taxon>
        <taxon>Neoptera</taxon>
        <taxon>Endopterygota</taxon>
        <taxon>Coleoptera</taxon>
        <taxon>Polyphaga</taxon>
        <taxon>Cucujiformia</taxon>
        <taxon>Curculionidae</taxon>
        <taxon>Scolytinae</taxon>
        <taxon>Hypothenemus</taxon>
    </lineage>
</organism>
<keyword evidence="2" id="KW-0732">Signal</keyword>
<dbReference type="PANTHER" id="PTHR21261:SF15">
    <property type="entry name" value="BEATEN PATH IIIA, ISOFORM D-RELATED"/>
    <property type="match status" value="1"/>
</dbReference>
<evidence type="ECO:0000259" key="3">
    <source>
        <dbReference type="PROSITE" id="PS50835"/>
    </source>
</evidence>
<feature type="domain" description="Ig-like" evidence="3">
    <location>
        <begin position="34"/>
        <end position="122"/>
    </location>
</feature>
<feature type="chain" id="PRO_5044843930" description="Ig-like domain-containing protein" evidence="2">
    <location>
        <begin position="22"/>
        <end position="185"/>
    </location>
</feature>
<reference evidence="4 5" key="1">
    <citation type="submission" date="2024-05" db="EMBL/GenBank/DDBJ databases">
        <title>Genetic variation in Jamaican populations of the coffee berry borer (Hypothenemus hampei).</title>
        <authorList>
            <person name="Errbii M."/>
            <person name="Myrie A."/>
        </authorList>
    </citation>
    <scope>NUCLEOTIDE SEQUENCE [LARGE SCALE GENOMIC DNA]</scope>
    <source>
        <strain evidence="4">JA-Hopewell-2020-01-JO</strain>
        <tissue evidence="4">Whole body</tissue>
    </source>
</reference>
<sequence length="185" mass="21384">MALWNWIFFVCANNIWNMGHSLKITNLYVPREAGHDAQLDCLYDLEGEPLYDVKWYKDDHQFFRCMANGNVKDFPVEGVTIYYSKYVTVGSCPITLTRLTSSSAGKYKCEVSLDAPTFRTVSGTKTFTVVHYSRRTQEIQDIAKNQIKTSPYQNYTKNPKNGGTKLRAFLRFYVVILFIIGFYSF</sequence>
<dbReference type="Gene3D" id="2.60.40.10">
    <property type="entry name" value="Immunoglobulins"/>
    <property type="match status" value="1"/>
</dbReference>
<comment type="caution">
    <text evidence="4">The sequence shown here is derived from an EMBL/GenBank/DDBJ whole genome shotgun (WGS) entry which is preliminary data.</text>
</comment>
<proteinExistence type="predicted"/>
<evidence type="ECO:0000256" key="1">
    <source>
        <dbReference type="SAM" id="Phobius"/>
    </source>
</evidence>
<evidence type="ECO:0000256" key="2">
    <source>
        <dbReference type="SAM" id="SignalP"/>
    </source>
</evidence>
<keyword evidence="1" id="KW-0472">Membrane</keyword>
<dbReference type="PROSITE" id="PS50835">
    <property type="entry name" value="IG_LIKE"/>
    <property type="match status" value="1"/>
</dbReference>
<dbReference type="InterPro" id="IPR013783">
    <property type="entry name" value="Ig-like_fold"/>
</dbReference>
<feature type="transmembrane region" description="Helical" evidence="1">
    <location>
        <begin position="168"/>
        <end position="184"/>
    </location>
</feature>